<reference evidence="1" key="1">
    <citation type="submission" date="2021-03" db="EMBL/GenBank/DDBJ databases">
        <title>Draft genome sequence of rust myrtle Austropuccinia psidii MF-1, a brazilian biotype.</title>
        <authorList>
            <person name="Quecine M.C."/>
            <person name="Pachon D.M.R."/>
            <person name="Bonatelli M.L."/>
            <person name="Correr F.H."/>
            <person name="Franceschini L.M."/>
            <person name="Leite T.F."/>
            <person name="Margarido G.R.A."/>
            <person name="Almeida C.A."/>
            <person name="Ferrarezi J.A."/>
            <person name="Labate C.A."/>
        </authorList>
    </citation>
    <scope>NUCLEOTIDE SEQUENCE</scope>
    <source>
        <strain evidence="1">MF-1</strain>
    </source>
</reference>
<keyword evidence="2" id="KW-1185">Reference proteome</keyword>
<dbReference type="Proteomes" id="UP000765509">
    <property type="component" value="Unassembled WGS sequence"/>
</dbReference>
<sequence length="101" mass="11798">MSVNMELMPLHLLMTRYQLTLWCFVWQNKGGGKESKVKTQTSKLTPDQIQRQKLEPEGLNVVPFLFIRVPVDKSLSILDYIPKQGRLENTKTNKGLYKQYK</sequence>
<proteinExistence type="predicted"/>
<comment type="caution">
    <text evidence="1">The sequence shown here is derived from an EMBL/GenBank/DDBJ whole genome shotgun (WGS) entry which is preliminary data.</text>
</comment>
<organism evidence="1 2">
    <name type="scientific">Austropuccinia psidii MF-1</name>
    <dbReference type="NCBI Taxonomy" id="1389203"/>
    <lineage>
        <taxon>Eukaryota</taxon>
        <taxon>Fungi</taxon>
        <taxon>Dikarya</taxon>
        <taxon>Basidiomycota</taxon>
        <taxon>Pucciniomycotina</taxon>
        <taxon>Pucciniomycetes</taxon>
        <taxon>Pucciniales</taxon>
        <taxon>Sphaerophragmiaceae</taxon>
        <taxon>Austropuccinia</taxon>
    </lineage>
</organism>
<protein>
    <submittedName>
        <fullName evidence="1">Uncharacterized protein</fullName>
    </submittedName>
</protein>
<name>A0A9Q3JAF2_9BASI</name>
<dbReference type="EMBL" id="AVOT02068002">
    <property type="protein sequence ID" value="MBW0559373.1"/>
    <property type="molecule type" value="Genomic_DNA"/>
</dbReference>
<evidence type="ECO:0000313" key="1">
    <source>
        <dbReference type="EMBL" id="MBW0559373.1"/>
    </source>
</evidence>
<dbReference type="AlphaFoldDB" id="A0A9Q3JAF2"/>
<gene>
    <name evidence="1" type="ORF">O181_099088</name>
</gene>
<accession>A0A9Q3JAF2</accession>
<evidence type="ECO:0000313" key="2">
    <source>
        <dbReference type="Proteomes" id="UP000765509"/>
    </source>
</evidence>